<name>A0AAW0C346_9AGAR</name>
<protein>
    <recommendedName>
        <fullName evidence="4">Fungal N-terminal domain-containing protein</fullName>
    </recommendedName>
</protein>
<feature type="region of interest" description="Disordered" evidence="1">
    <location>
        <begin position="440"/>
        <end position="461"/>
    </location>
</feature>
<feature type="compositionally biased region" description="Basic and acidic residues" evidence="1">
    <location>
        <begin position="377"/>
        <end position="392"/>
    </location>
</feature>
<dbReference type="AlphaFoldDB" id="A0AAW0C346"/>
<evidence type="ECO:0000313" key="2">
    <source>
        <dbReference type="EMBL" id="KAK7033430.1"/>
    </source>
</evidence>
<dbReference type="Proteomes" id="UP001362999">
    <property type="component" value="Unassembled WGS sequence"/>
</dbReference>
<evidence type="ECO:0000313" key="3">
    <source>
        <dbReference type="Proteomes" id="UP001362999"/>
    </source>
</evidence>
<organism evidence="2 3">
    <name type="scientific">Favolaschia claudopus</name>
    <dbReference type="NCBI Taxonomy" id="2862362"/>
    <lineage>
        <taxon>Eukaryota</taxon>
        <taxon>Fungi</taxon>
        <taxon>Dikarya</taxon>
        <taxon>Basidiomycota</taxon>
        <taxon>Agaricomycotina</taxon>
        <taxon>Agaricomycetes</taxon>
        <taxon>Agaricomycetidae</taxon>
        <taxon>Agaricales</taxon>
        <taxon>Marasmiineae</taxon>
        <taxon>Mycenaceae</taxon>
        <taxon>Favolaschia</taxon>
    </lineage>
</organism>
<dbReference type="EMBL" id="JAWWNJ010000023">
    <property type="protein sequence ID" value="KAK7033430.1"/>
    <property type="molecule type" value="Genomic_DNA"/>
</dbReference>
<proteinExistence type="predicted"/>
<keyword evidence="3" id="KW-1185">Reference proteome</keyword>
<gene>
    <name evidence="2" type="ORF">R3P38DRAFT_794595</name>
</gene>
<feature type="region of interest" description="Disordered" evidence="1">
    <location>
        <begin position="363"/>
        <end position="392"/>
    </location>
</feature>
<evidence type="ECO:0000256" key="1">
    <source>
        <dbReference type="SAM" id="MobiDB-lite"/>
    </source>
</evidence>
<comment type="caution">
    <text evidence="2">The sequence shown here is derived from an EMBL/GenBank/DDBJ whole genome shotgun (WGS) entry which is preliminary data.</text>
</comment>
<reference evidence="2 3" key="1">
    <citation type="journal article" date="2024" name="J Genomics">
        <title>Draft genome sequencing and assembly of Favolaschia claudopus CIRM-BRFM 2984 isolated from oak limbs.</title>
        <authorList>
            <person name="Navarro D."/>
            <person name="Drula E."/>
            <person name="Chaduli D."/>
            <person name="Cazenave R."/>
            <person name="Ahrendt S."/>
            <person name="Wang J."/>
            <person name="Lipzen A."/>
            <person name="Daum C."/>
            <person name="Barry K."/>
            <person name="Grigoriev I.V."/>
            <person name="Favel A."/>
            <person name="Rosso M.N."/>
            <person name="Martin F."/>
        </authorList>
    </citation>
    <scope>NUCLEOTIDE SEQUENCE [LARGE SCALE GENOMIC DNA]</scope>
    <source>
        <strain evidence="2 3">CIRM-BRFM 2984</strain>
    </source>
</reference>
<feature type="compositionally biased region" description="Acidic residues" evidence="1">
    <location>
        <begin position="445"/>
        <end position="457"/>
    </location>
</feature>
<sequence length="536" mass="59540">MSGIELLGVAASILQLADIASTLISLTNELKDKSNSARGTIQSIQTECSTIQSAVLSIKVWEEATRKERSPEVVLQVQQLKLAVDLLHAALAALSADLEAIKNSLRARLRFVLSDQKLKMLLEEVRWQSNALHLLLSALHLPGPQQNKLKTVANSVSIRYGIDQEDNRRRVPKPGSILSDDREFDFDDEIVNSRVYRDALAAAQQPRRAPAMAPVKRPEYSIFLIPTEFCVGGPAYTLSDAASGSPLESPSASSSSATATTDEDCLTQAIIDDMFLCGYKGLSQRIRSTVPGASSLSSRVAHSIPIRPNESWESRWRLYIYCAPCRWHVDLSLSVCAHCIGFNGFIRVDERLCGGCCDTQPGAEPQADGAEAEADGESQKEKEKEMEEKKARRMESIQKTLMDVEDEWRNHKNHSRSNFTSLFDVNWLQRQNILRDIRAARADSDDGESDEDDDDTASDGPLRLDDYIAHAEDDQRVAAILVFSCAKDIGALLDTDKVVKTSMKKMHVKAVQEKLIYRLDYDVGKDGWVLDVFGRL</sequence>
<evidence type="ECO:0008006" key="4">
    <source>
        <dbReference type="Google" id="ProtNLM"/>
    </source>
</evidence>
<accession>A0AAW0C346</accession>